<proteinExistence type="predicted"/>
<reference evidence="2" key="2">
    <citation type="submission" date="2020-09" db="EMBL/GenBank/DDBJ databases">
        <authorList>
            <person name="Sun Q."/>
            <person name="Zhou Y."/>
        </authorList>
    </citation>
    <scope>NUCLEOTIDE SEQUENCE</scope>
    <source>
        <strain evidence="2">CGMCC 1.15290</strain>
    </source>
</reference>
<evidence type="ECO:0000313" key="3">
    <source>
        <dbReference type="Proteomes" id="UP000627292"/>
    </source>
</evidence>
<keyword evidence="3" id="KW-1185">Reference proteome</keyword>
<protein>
    <submittedName>
        <fullName evidence="2">Pyridoxamine 5'-phosphate oxidase</fullName>
    </submittedName>
</protein>
<dbReference type="PANTHER" id="PTHR42815">
    <property type="entry name" value="FAD-BINDING, PUTATIVE (AFU_ORTHOLOGUE AFUA_6G07600)-RELATED"/>
    <property type="match status" value="1"/>
</dbReference>
<name>A0A917J2Z8_9BACT</name>
<comment type="caution">
    <text evidence="2">The sequence shown here is derived from an EMBL/GenBank/DDBJ whole genome shotgun (WGS) entry which is preliminary data.</text>
</comment>
<dbReference type="Pfam" id="PF01243">
    <property type="entry name" value="PNPOx_N"/>
    <property type="match status" value="1"/>
</dbReference>
<gene>
    <name evidence="2" type="ORF">GCM10011379_34200</name>
</gene>
<dbReference type="InterPro" id="IPR012349">
    <property type="entry name" value="Split_barrel_FMN-bd"/>
</dbReference>
<evidence type="ECO:0000259" key="1">
    <source>
        <dbReference type="Pfam" id="PF01243"/>
    </source>
</evidence>
<accession>A0A917J2Z8</accession>
<dbReference type="EMBL" id="BMIB01000003">
    <property type="protein sequence ID" value="GGH73084.1"/>
    <property type="molecule type" value="Genomic_DNA"/>
</dbReference>
<dbReference type="AlphaFoldDB" id="A0A917J2Z8"/>
<feature type="domain" description="Pyridoxamine 5'-phosphate oxidase N-terminal" evidence="1">
    <location>
        <begin position="56"/>
        <end position="162"/>
    </location>
</feature>
<reference evidence="2" key="1">
    <citation type="journal article" date="2014" name="Int. J. Syst. Evol. Microbiol.">
        <title>Complete genome sequence of Corynebacterium casei LMG S-19264T (=DSM 44701T), isolated from a smear-ripened cheese.</title>
        <authorList>
            <consortium name="US DOE Joint Genome Institute (JGI-PGF)"/>
            <person name="Walter F."/>
            <person name="Albersmeier A."/>
            <person name="Kalinowski J."/>
            <person name="Ruckert C."/>
        </authorList>
    </citation>
    <scope>NUCLEOTIDE SEQUENCE</scope>
    <source>
        <strain evidence="2">CGMCC 1.15290</strain>
    </source>
</reference>
<sequence length="222" mass="25666">MLKKKPEIGNNRTKIFKAMNYASLAFTDAVREMQEKLGSRKSYARMEQRSYVDGLTENEVGFIAARDSFYMATIGENGYPYIQHRGGPKGFIKVLDKKRLGIVDYKGNAQYITVGNLATNNHVALIMIDYPTRTRFKLYASARVVELNDDPALYAQLDMEEYQSRPERMMVFDVDAYDWNCPQHITPRYTREEVDKAFASQSEYILQLEAEIKKLQEQLRTG</sequence>
<dbReference type="PANTHER" id="PTHR42815:SF2">
    <property type="entry name" value="FAD-BINDING, PUTATIVE (AFU_ORTHOLOGUE AFUA_6G07600)-RELATED"/>
    <property type="match status" value="1"/>
</dbReference>
<dbReference type="Gene3D" id="2.30.110.10">
    <property type="entry name" value="Electron Transport, Fmn-binding Protein, Chain A"/>
    <property type="match status" value="1"/>
</dbReference>
<dbReference type="Proteomes" id="UP000627292">
    <property type="component" value="Unassembled WGS sequence"/>
</dbReference>
<evidence type="ECO:0000313" key="2">
    <source>
        <dbReference type="EMBL" id="GGH73084.1"/>
    </source>
</evidence>
<organism evidence="2 3">
    <name type="scientific">Filimonas zeae</name>
    <dbReference type="NCBI Taxonomy" id="1737353"/>
    <lineage>
        <taxon>Bacteria</taxon>
        <taxon>Pseudomonadati</taxon>
        <taxon>Bacteroidota</taxon>
        <taxon>Chitinophagia</taxon>
        <taxon>Chitinophagales</taxon>
        <taxon>Chitinophagaceae</taxon>
        <taxon>Filimonas</taxon>
    </lineage>
</organism>
<dbReference type="SUPFAM" id="SSF50475">
    <property type="entry name" value="FMN-binding split barrel"/>
    <property type="match status" value="1"/>
</dbReference>
<dbReference type="InterPro" id="IPR011576">
    <property type="entry name" value="Pyridox_Oxase_N"/>
</dbReference>